<comment type="subcellular location">
    <subcellularLocation>
        <location evidence="4">Cell membrane</location>
        <topology evidence="4">Multi-pass membrane protein</topology>
    </subcellularLocation>
</comment>
<feature type="transmembrane region" description="Helical" evidence="4">
    <location>
        <begin position="56"/>
        <end position="81"/>
    </location>
</feature>
<dbReference type="Gene3D" id="1.20.120.1200">
    <property type="entry name" value="NADH-ubiquinone/plastoquinone oxidoreductase chain 6, subunit NuoJ"/>
    <property type="match status" value="1"/>
</dbReference>
<dbReference type="InterPro" id="IPR042106">
    <property type="entry name" value="Nuo/plastoQ_OxRdtase_6_NuoJ"/>
</dbReference>
<protein>
    <recommendedName>
        <fullName evidence="2 4">NADH-quinone oxidoreductase subunit J</fullName>
        <ecNumber evidence="4">7.1.1.-</ecNumber>
    </recommendedName>
</protein>
<dbReference type="RefSeq" id="WP_327618522.1">
    <property type="nucleotide sequence ID" value="NZ_JAYWTM010000011.1"/>
</dbReference>
<evidence type="ECO:0000256" key="3">
    <source>
        <dbReference type="ARBA" id="ARBA00025811"/>
    </source>
</evidence>
<comment type="similarity">
    <text evidence="1 4">Belongs to the complex I subunit 6 family.</text>
</comment>
<comment type="caution">
    <text evidence="6">The sequence shown here is derived from an EMBL/GenBank/DDBJ whole genome shotgun (WGS) entry which is preliminary data.</text>
</comment>
<feature type="compositionally biased region" description="Basic and acidic residues" evidence="5">
    <location>
        <begin position="178"/>
        <end position="187"/>
    </location>
</feature>
<dbReference type="NCBIfam" id="NF005162">
    <property type="entry name" value="PRK06638.1-1"/>
    <property type="match status" value="1"/>
</dbReference>
<gene>
    <name evidence="6" type="primary">nuoJ</name>
    <name evidence="6" type="ORF">VSX58_13330</name>
</gene>
<dbReference type="EMBL" id="JAYWTM010000011">
    <property type="protein sequence ID" value="MEC5343577.1"/>
    <property type="molecule type" value="Genomic_DNA"/>
</dbReference>
<sequence>MEFAFYIAGLIAVVATLRVITHTNPVHALLYLIVSLLAVACVFFSLGAYFAGALEIIVYAGAIMVLFVFVVMMLNLGNSVVEQERAWLKPTVWIGPSLLSLVLLIVIVKGIFSLDERGISGEMVDAKSVGIALFGPYVLAVELASMLLLAGLVVAFHVGREEKRGEVVSKETAGQGADNKKITGERA</sequence>
<evidence type="ECO:0000313" key="7">
    <source>
        <dbReference type="Proteomes" id="UP001309705"/>
    </source>
</evidence>
<keyword evidence="4" id="KW-1133">Transmembrane helix</keyword>
<dbReference type="InterPro" id="IPR001457">
    <property type="entry name" value="NADH_UbQ/plastoQ_OxRdtase_su6"/>
</dbReference>
<dbReference type="Pfam" id="PF00499">
    <property type="entry name" value="Oxidored_q3"/>
    <property type="match status" value="1"/>
</dbReference>
<feature type="transmembrane region" description="Helical" evidence="4">
    <location>
        <begin position="93"/>
        <end position="114"/>
    </location>
</feature>
<keyword evidence="4" id="KW-0812">Transmembrane</keyword>
<feature type="transmembrane region" description="Helical" evidence="4">
    <location>
        <begin position="28"/>
        <end position="50"/>
    </location>
</feature>
<comment type="function">
    <text evidence="4">NDH-1 shuttles electrons from NADH, via FMN and iron-sulfur (Fe-S) centers, to quinones in the respiratory chain. Couples the redox reaction to proton translocation (for every two electrons transferred, four hydrogen ions are translocated across the cytoplasmic membrane), and thus conserves the redox energy in a proton gradient.</text>
</comment>
<feature type="transmembrane region" description="Helical" evidence="4">
    <location>
        <begin position="6"/>
        <end position="21"/>
    </location>
</feature>
<dbReference type="GO" id="GO:0050136">
    <property type="term" value="F:NADH dehydrogenase (quinone) (non-electrogenic) activity"/>
    <property type="evidence" value="ECO:0007669"/>
    <property type="project" value="UniProtKB-EC"/>
</dbReference>
<feature type="region of interest" description="Disordered" evidence="5">
    <location>
        <begin position="167"/>
        <end position="187"/>
    </location>
</feature>
<comment type="subunit">
    <text evidence="3">Composed of 13 different subunits. Subunits NuoA, H, J, K, L, M, N constitute the membrane sector of the complex.</text>
</comment>
<organism evidence="6 7">
    <name type="scientific">Brenneria populi</name>
    <dbReference type="NCBI Taxonomy" id="1505588"/>
    <lineage>
        <taxon>Bacteria</taxon>
        <taxon>Pseudomonadati</taxon>
        <taxon>Pseudomonadota</taxon>
        <taxon>Gammaproteobacteria</taxon>
        <taxon>Enterobacterales</taxon>
        <taxon>Pectobacteriaceae</taxon>
        <taxon>Brenneria</taxon>
    </lineage>
</organism>
<evidence type="ECO:0000256" key="1">
    <source>
        <dbReference type="ARBA" id="ARBA00005698"/>
    </source>
</evidence>
<dbReference type="EC" id="7.1.1.-" evidence="4"/>
<keyword evidence="4" id="KW-1003">Cell membrane</keyword>
<evidence type="ECO:0000256" key="5">
    <source>
        <dbReference type="SAM" id="MobiDB-lite"/>
    </source>
</evidence>
<dbReference type="PANTHER" id="PTHR33269:SF17">
    <property type="entry name" value="NADH-UBIQUINONE OXIDOREDUCTASE CHAIN 6"/>
    <property type="match status" value="1"/>
</dbReference>
<name>A0ABU6JSS4_9GAMM</name>
<feature type="transmembrane region" description="Helical" evidence="4">
    <location>
        <begin position="134"/>
        <end position="156"/>
    </location>
</feature>
<keyword evidence="4" id="KW-0520">NAD</keyword>
<keyword evidence="4" id="KW-0472">Membrane</keyword>
<evidence type="ECO:0000256" key="2">
    <source>
        <dbReference type="ARBA" id="ARBA00019907"/>
    </source>
</evidence>
<dbReference type="Proteomes" id="UP001309705">
    <property type="component" value="Unassembled WGS sequence"/>
</dbReference>
<evidence type="ECO:0000313" key="6">
    <source>
        <dbReference type="EMBL" id="MEC5343577.1"/>
    </source>
</evidence>
<proteinExistence type="inferred from homology"/>
<keyword evidence="6" id="KW-0560">Oxidoreductase</keyword>
<keyword evidence="7" id="KW-1185">Reference proteome</keyword>
<dbReference type="PANTHER" id="PTHR33269">
    <property type="entry name" value="NADH-UBIQUINONE OXIDOREDUCTASE CHAIN 6"/>
    <property type="match status" value="1"/>
</dbReference>
<accession>A0ABU6JSS4</accession>
<reference evidence="6 7" key="1">
    <citation type="journal article" date="2017" name="Int. J. Syst. Evol. Microbiol.">
        <title>Brenneria populi subsp. brevivirga subsp. nov. isolated from symptomatic bark of Populus x euramericana canker, and description of Brenneria populi subsp. populi subsp. nov.</title>
        <authorList>
            <person name="Zheng M.H."/>
            <person name="Piao C.G."/>
            <person name="Xue H."/>
            <person name="Guo M.W."/>
            <person name="Li Y."/>
        </authorList>
    </citation>
    <scope>NUCLEOTIDE SEQUENCE [LARGE SCALE GENOMIC DNA]</scope>
    <source>
        <strain evidence="6 7">D9-5</strain>
    </source>
</reference>
<comment type="catalytic activity">
    <reaction evidence="4">
        <text>a quinone + NADH + 5 H(+)(in) = a quinol + NAD(+) + 4 H(+)(out)</text>
        <dbReference type="Rhea" id="RHEA:57888"/>
        <dbReference type="ChEBI" id="CHEBI:15378"/>
        <dbReference type="ChEBI" id="CHEBI:24646"/>
        <dbReference type="ChEBI" id="CHEBI:57540"/>
        <dbReference type="ChEBI" id="CHEBI:57945"/>
        <dbReference type="ChEBI" id="CHEBI:132124"/>
    </reaction>
</comment>
<evidence type="ECO:0000256" key="4">
    <source>
        <dbReference type="RuleBase" id="RU004429"/>
    </source>
</evidence>
<keyword evidence="4" id="KW-0874">Quinone</keyword>